<evidence type="ECO:0000259" key="7">
    <source>
        <dbReference type="Pfam" id="PF00924"/>
    </source>
</evidence>
<dbReference type="PANTHER" id="PTHR30566">
    <property type="entry name" value="YNAI-RELATED MECHANOSENSITIVE ION CHANNEL"/>
    <property type="match status" value="1"/>
</dbReference>
<evidence type="ECO:0000313" key="8">
    <source>
        <dbReference type="EMBL" id="OAG77250.1"/>
    </source>
</evidence>
<dbReference type="SUPFAM" id="SSF50182">
    <property type="entry name" value="Sm-like ribonucleoproteins"/>
    <property type="match status" value="1"/>
</dbReference>
<evidence type="ECO:0000256" key="2">
    <source>
        <dbReference type="ARBA" id="ARBA00022692"/>
    </source>
</evidence>
<evidence type="ECO:0000256" key="1">
    <source>
        <dbReference type="ARBA" id="ARBA00004370"/>
    </source>
</evidence>
<keyword evidence="2 6" id="KW-0812">Transmembrane</keyword>
<evidence type="ECO:0000256" key="3">
    <source>
        <dbReference type="ARBA" id="ARBA00022989"/>
    </source>
</evidence>
<evidence type="ECO:0000256" key="5">
    <source>
        <dbReference type="SAM" id="MobiDB-lite"/>
    </source>
</evidence>
<comment type="subcellular location">
    <subcellularLocation>
        <location evidence="1">Membrane</location>
    </subcellularLocation>
</comment>
<dbReference type="STRING" id="178901.AmDm5_1645"/>
<dbReference type="EMBL" id="LVHD01000015">
    <property type="protein sequence ID" value="OAG77250.1"/>
    <property type="molecule type" value="Genomic_DNA"/>
</dbReference>
<dbReference type="GO" id="GO:0016020">
    <property type="term" value="C:membrane"/>
    <property type="evidence" value="ECO:0007669"/>
    <property type="project" value="UniProtKB-SubCell"/>
</dbReference>
<comment type="caution">
    <text evidence="8">The sequence shown here is derived from an EMBL/GenBank/DDBJ whole genome shotgun (WGS) entry which is preliminary data.</text>
</comment>
<dbReference type="Pfam" id="PF00924">
    <property type="entry name" value="MS_channel_2nd"/>
    <property type="match status" value="1"/>
</dbReference>
<proteinExistence type="predicted"/>
<keyword evidence="3 6" id="KW-1133">Transmembrane helix</keyword>
<dbReference type="Proteomes" id="UP000077349">
    <property type="component" value="Unassembled WGS sequence"/>
</dbReference>
<accession>A0A177GAG7</accession>
<feature type="transmembrane region" description="Helical" evidence="6">
    <location>
        <begin position="68"/>
        <end position="91"/>
    </location>
</feature>
<gene>
    <name evidence="8" type="ORF">Amal_01500</name>
</gene>
<feature type="compositionally biased region" description="Pro residues" evidence="5">
    <location>
        <begin position="459"/>
        <end position="470"/>
    </location>
</feature>
<feature type="domain" description="Mechanosensitive ion channel MscS" evidence="7">
    <location>
        <begin position="248"/>
        <end position="313"/>
    </location>
</feature>
<dbReference type="InterPro" id="IPR010920">
    <property type="entry name" value="LSM_dom_sf"/>
</dbReference>
<evidence type="ECO:0000256" key="6">
    <source>
        <dbReference type="SAM" id="Phobius"/>
    </source>
</evidence>
<dbReference type="Gene3D" id="2.30.30.60">
    <property type="match status" value="1"/>
</dbReference>
<dbReference type="PANTHER" id="PTHR30566:SF25">
    <property type="entry name" value="INNER MEMBRANE PROTEIN"/>
    <property type="match status" value="1"/>
</dbReference>
<dbReference type="Gene3D" id="1.10.287.1260">
    <property type="match status" value="1"/>
</dbReference>
<dbReference type="InterPro" id="IPR023408">
    <property type="entry name" value="MscS_beta-dom_sf"/>
</dbReference>
<dbReference type="AlphaFoldDB" id="A0A177GAG7"/>
<dbReference type="InterPro" id="IPR006685">
    <property type="entry name" value="MscS_channel_2nd"/>
</dbReference>
<feature type="transmembrane region" description="Helical" evidence="6">
    <location>
        <begin position="122"/>
        <end position="142"/>
    </location>
</feature>
<evidence type="ECO:0000313" key="9">
    <source>
        <dbReference type="Proteomes" id="UP000077349"/>
    </source>
</evidence>
<evidence type="ECO:0000256" key="4">
    <source>
        <dbReference type="ARBA" id="ARBA00023136"/>
    </source>
</evidence>
<dbReference type="eggNOG" id="COG0668">
    <property type="taxonomic scope" value="Bacteria"/>
</dbReference>
<feature type="region of interest" description="Disordered" evidence="5">
    <location>
        <begin position="450"/>
        <end position="470"/>
    </location>
</feature>
<protein>
    <submittedName>
        <fullName evidence="8">Mechanosensitive ion channel small-conductance MscS</fullName>
    </submittedName>
</protein>
<dbReference type="GO" id="GO:0008381">
    <property type="term" value="F:mechanosensitive monoatomic ion channel activity"/>
    <property type="evidence" value="ECO:0007669"/>
    <property type="project" value="UniProtKB-ARBA"/>
</dbReference>
<feature type="transmembrane region" description="Helical" evidence="6">
    <location>
        <begin position="226"/>
        <end position="245"/>
    </location>
</feature>
<sequence length="470" mass="52448">MRFYRKGKRKALSRSQPLFGLMLFIVLFEDNFSLFMSISETALTHDPLSRTVQNQLTPAVTFFRSWLSWLPASLVSLLVLFLVGLVAAMLSRLVTDRILMRIPGARRGAFVRSLTKSLRRPVRLTVVIMAMGLALPACGLHGDLLDSVTHLLLMTFVAVMGYGTIVTVRLVSDAYLSRFTEADQDDDILARKHATQVRLLRRAAEILIGMLTVSAELITFEPVREYGLSLFASAGAASLIVGLAARPILANLFAGVQIAMTQPIRMGDLIAFQGDWTWVEEITSTYVVLRSWDWRRRIVPIAFFLDTPFENWTYNSAELIGAVYLYVDYRTPMDRLRSKLEDIVRACPQWTGKDFSAQVADCNDQTMMIRVTASARTAIRSWDLRCEIREKIIQWMCEECPEALPRNRFALAPVGVGEQQPPIPFSPMSAPGAMPYGPFNAPPAWAAATAPAGRAMPDMAPPPPSAFRPL</sequence>
<keyword evidence="4 6" id="KW-0472">Membrane</keyword>
<organism evidence="8 9">
    <name type="scientific">Acetobacter malorum</name>
    <dbReference type="NCBI Taxonomy" id="178901"/>
    <lineage>
        <taxon>Bacteria</taxon>
        <taxon>Pseudomonadati</taxon>
        <taxon>Pseudomonadota</taxon>
        <taxon>Alphaproteobacteria</taxon>
        <taxon>Acetobacterales</taxon>
        <taxon>Acetobacteraceae</taxon>
        <taxon>Acetobacter</taxon>
    </lineage>
</organism>
<feature type="transmembrane region" description="Helical" evidence="6">
    <location>
        <begin position="148"/>
        <end position="171"/>
    </location>
</feature>
<name>A0A177GAG7_9PROT</name>
<dbReference type="PATRIC" id="fig|178901.16.peg.1593"/>
<reference evidence="8 9" key="1">
    <citation type="submission" date="2016-03" db="EMBL/GenBank/DDBJ databases">
        <title>Draft genome sequence of Acetobacter malorum CECT 7742, a strain isolated from strawberry vinegar.</title>
        <authorList>
            <person name="Sainz F."/>
            <person name="Mas A."/>
            <person name="Torija M.J."/>
        </authorList>
    </citation>
    <scope>NUCLEOTIDE SEQUENCE [LARGE SCALE GENOMIC DNA]</scope>
    <source>
        <strain evidence="8 9">CECT 7742</strain>
    </source>
</reference>